<dbReference type="Proteomes" id="UP001149140">
    <property type="component" value="Unassembled WGS sequence"/>
</dbReference>
<evidence type="ECO:0000256" key="3">
    <source>
        <dbReference type="ARBA" id="ARBA00032460"/>
    </source>
</evidence>
<dbReference type="AlphaFoldDB" id="A0A9X3MNU6"/>
<organism evidence="6 7">
    <name type="scientific">Solirubrobacter ginsenosidimutans</name>
    <dbReference type="NCBI Taxonomy" id="490573"/>
    <lineage>
        <taxon>Bacteria</taxon>
        <taxon>Bacillati</taxon>
        <taxon>Actinomycetota</taxon>
        <taxon>Thermoleophilia</taxon>
        <taxon>Solirubrobacterales</taxon>
        <taxon>Solirubrobacteraceae</taxon>
        <taxon>Solirubrobacter</taxon>
    </lineage>
</organism>
<feature type="domain" description="VOC" evidence="5">
    <location>
        <begin position="4"/>
        <end position="126"/>
    </location>
</feature>
<protein>
    <recommendedName>
        <fullName evidence="2">Aldoketomutase</fullName>
    </recommendedName>
    <alternativeName>
        <fullName evidence="1">Ketone-aldehyde mutase</fullName>
    </alternativeName>
    <alternativeName>
        <fullName evidence="3">Methylglyoxalase</fullName>
    </alternativeName>
    <alternativeName>
        <fullName evidence="4">S-D-lactoylglutathione methylglyoxal lyase</fullName>
    </alternativeName>
</protein>
<dbReference type="RefSeq" id="WP_270038398.1">
    <property type="nucleotide sequence ID" value="NZ_JAPDOD010000003.1"/>
</dbReference>
<evidence type="ECO:0000313" key="7">
    <source>
        <dbReference type="Proteomes" id="UP001149140"/>
    </source>
</evidence>
<evidence type="ECO:0000256" key="2">
    <source>
        <dbReference type="ARBA" id="ARBA00030892"/>
    </source>
</evidence>
<evidence type="ECO:0000259" key="5">
    <source>
        <dbReference type="PROSITE" id="PS51819"/>
    </source>
</evidence>
<dbReference type="EMBL" id="JAPDOD010000003">
    <property type="protein sequence ID" value="MDA0159639.1"/>
    <property type="molecule type" value="Genomic_DNA"/>
</dbReference>
<reference evidence="6" key="1">
    <citation type="submission" date="2022-10" db="EMBL/GenBank/DDBJ databases">
        <title>The WGS of Solirubrobacter ginsenosidimutans DSM 21036.</title>
        <authorList>
            <person name="Jiang Z."/>
        </authorList>
    </citation>
    <scope>NUCLEOTIDE SEQUENCE</scope>
    <source>
        <strain evidence="6">DSM 21036</strain>
    </source>
</reference>
<dbReference type="PANTHER" id="PTHR46036:SF5">
    <property type="entry name" value="LACTOYLGLUTATHIONE LYASE"/>
    <property type="match status" value="1"/>
</dbReference>
<dbReference type="GO" id="GO:0019243">
    <property type="term" value="P:methylglyoxal catabolic process to D-lactate via S-lactoyl-glutathione"/>
    <property type="evidence" value="ECO:0007669"/>
    <property type="project" value="TreeGrafter"/>
</dbReference>
<dbReference type="Gene3D" id="3.10.180.10">
    <property type="entry name" value="2,3-Dihydroxybiphenyl 1,2-Dioxygenase, domain 1"/>
    <property type="match status" value="1"/>
</dbReference>
<dbReference type="Pfam" id="PF00903">
    <property type="entry name" value="Glyoxalase"/>
    <property type="match status" value="1"/>
</dbReference>
<evidence type="ECO:0000256" key="1">
    <source>
        <dbReference type="ARBA" id="ARBA00030291"/>
    </source>
</evidence>
<gene>
    <name evidence="6" type="ORF">OM076_05150</name>
</gene>
<name>A0A9X3MNU6_9ACTN</name>
<proteinExistence type="predicted"/>
<sequence>MAKRYVHTCVRVFDEEKSVAFYEALGYERRGKLQFETAYNVYMGLPGDADTLELTVNIGRAEPYDLGDGYNHIALTVDDLDALLAGLATIGVEPEKPPFAPGGRPEIGRICFVQDPDGYRIELIDGGEFKTPQDA</sequence>
<keyword evidence="7" id="KW-1185">Reference proteome</keyword>
<evidence type="ECO:0000313" key="6">
    <source>
        <dbReference type="EMBL" id="MDA0159639.1"/>
    </source>
</evidence>
<dbReference type="GO" id="GO:0004462">
    <property type="term" value="F:lactoylglutathione lyase activity"/>
    <property type="evidence" value="ECO:0007669"/>
    <property type="project" value="TreeGrafter"/>
</dbReference>
<accession>A0A9X3MNU6</accession>
<dbReference type="GO" id="GO:0005737">
    <property type="term" value="C:cytoplasm"/>
    <property type="evidence" value="ECO:0007669"/>
    <property type="project" value="TreeGrafter"/>
</dbReference>
<dbReference type="InterPro" id="IPR037523">
    <property type="entry name" value="VOC_core"/>
</dbReference>
<evidence type="ECO:0000256" key="4">
    <source>
        <dbReference type="ARBA" id="ARBA00033298"/>
    </source>
</evidence>
<dbReference type="InterPro" id="IPR004360">
    <property type="entry name" value="Glyas_Fos-R_dOase_dom"/>
</dbReference>
<dbReference type="PANTHER" id="PTHR46036">
    <property type="entry name" value="LACTOYLGLUTATHIONE LYASE"/>
    <property type="match status" value="1"/>
</dbReference>
<dbReference type="SUPFAM" id="SSF54593">
    <property type="entry name" value="Glyoxalase/Bleomycin resistance protein/Dihydroxybiphenyl dioxygenase"/>
    <property type="match status" value="1"/>
</dbReference>
<dbReference type="InterPro" id="IPR029068">
    <property type="entry name" value="Glyas_Bleomycin-R_OHBP_Dase"/>
</dbReference>
<comment type="caution">
    <text evidence="6">The sequence shown here is derived from an EMBL/GenBank/DDBJ whole genome shotgun (WGS) entry which is preliminary data.</text>
</comment>
<dbReference type="PROSITE" id="PS51819">
    <property type="entry name" value="VOC"/>
    <property type="match status" value="1"/>
</dbReference>